<keyword evidence="1" id="KW-0732">Signal</keyword>
<sequence length="484" mass="52482">MKIAHVCFVGLLMAPPLWAQTDAPISAIDWLSQPGLAPLSEEPLVVGDPTRGAELAEIDVIELDAPVEKTYGLIPSKISGIPENFWTDLDPRMLRQILNSVPLSGLPAADDLLLRALLAETLGDETVLNTRVQALIERGAVQAAYSLLGQAQIQSQEGFALFAETALLTGNVERMCRQLNLSRHLSDNEALKVYCQARVGSWSTAELNFFTLDTLGAFPPTLSSLLAVDLDPELADSLGLPNVEPNQLTALEFQLRAGAGQPVPTQGLPLKFVPSDLSPSSGWKTQIEAAERLGAVGSLPAAQLLERYKSGQPSASGGVWDRVNAVQNLDLTLADPIIDPSDELLAFWTLMRARGLAAPLAHAWSPMLMKFDASGDGDDILFQMQVLSRSNAFDFEPTMARLQRINPHILSENYDRLMAEFNQEIPASLPFRSANMLRATGLITDGLEGNELALIEAVALFRAMGLTPLAQQLALEFMILADMR</sequence>
<dbReference type="AlphaFoldDB" id="A0AAN0RIY0"/>
<dbReference type="EMBL" id="CP003984">
    <property type="protein sequence ID" value="AII87045.1"/>
    <property type="molecule type" value="Genomic_DNA"/>
</dbReference>
<dbReference type="KEGG" id="ptp:RCA23_c15070"/>
<keyword evidence="3" id="KW-1185">Reference proteome</keyword>
<dbReference type="GeneID" id="93368614"/>
<feature type="signal peptide" evidence="1">
    <location>
        <begin position="1"/>
        <end position="19"/>
    </location>
</feature>
<name>A0AAN0RIY0_9RHOB</name>
<evidence type="ECO:0000313" key="2">
    <source>
        <dbReference type="EMBL" id="AII87045.1"/>
    </source>
</evidence>
<feature type="chain" id="PRO_5043012752" evidence="1">
    <location>
        <begin position="20"/>
        <end position="484"/>
    </location>
</feature>
<evidence type="ECO:0000313" key="3">
    <source>
        <dbReference type="Proteomes" id="UP000028680"/>
    </source>
</evidence>
<gene>
    <name evidence="2" type="ORF">RCA23_c15070</name>
</gene>
<accession>A0AAN0RIY0</accession>
<protein>
    <submittedName>
        <fullName evidence="2">Uncharacterized protein</fullName>
    </submittedName>
</protein>
<evidence type="ECO:0000256" key="1">
    <source>
        <dbReference type="SAM" id="SignalP"/>
    </source>
</evidence>
<organism evidence="2 3">
    <name type="scientific">Planktomarina temperata RCA23</name>
    <dbReference type="NCBI Taxonomy" id="666509"/>
    <lineage>
        <taxon>Bacteria</taxon>
        <taxon>Pseudomonadati</taxon>
        <taxon>Pseudomonadota</taxon>
        <taxon>Alphaproteobacteria</taxon>
        <taxon>Rhodobacterales</taxon>
        <taxon>Paracoccaceae</taxon>
        <taxon>Planktomarina</taxon>
    </lineage>
</organism>
<dbReference type="RefSeq" id="WP_044049818.1">
    <property type="nucleotide sequence ID" value="NZ_CP003984.1"/>
</dbReference>
<reference evidence="2 3" key="1">
    <citation type="journal article" date="2014" name="ISME J.">
        <title>Adaptation of an abundant Roseobacter RCA organism to pelagic systems revealed by genomic and transcriptomic analyses.</title>
        <authorList>
            <person name="Voget S."/>
            <person name="Wemheuer B."/>
            <person name="Brinkhoff T."/>
            <person name="Vollmers J."/>
            <person name="Dietrich S."/>
            <person name="Giebel H.A."/>
            <person name="Beardsley C."/>
            <person name="Sardemann C."/>
            <person name="Bakenhus I."/>
            <person name="Billerbeck S."/>
            <person name="Daniel R."/>
            <person name="Simon M."/>
        </authorList>
    </citation>
    <scope>NUCLEOTIDE SEQUENCE [LARGE SCALE GENOMIC DNA]</scope>
    <source>
        <strain evidence="2 3">RCA23</strain>
    </source>
</reference>
<proteinExistence type="predicted"/>
<dbReference type="Proteomes" id="UP000028680">
    <property type="component" value="Chromosome"/>
</dbReference>